<organism evidence="2 3">
    <name type="scientific">Ranitomeya imitator</name>
    <name type="common">mimic poison frog</name>
    <dbReference type="NCBI Taxonomy" id="111125"/>
    <lineage>
        <taxon>Eukaryota</taxon>
        <taxon>Metazoa</taxon>
        <taxon>Chordata</taxon>
        <taxon>Craniata</taxon>
        <taxon>Vertebrata</taxon>
        <taxon>Euteleostomi</taxon>
        <taxon>Amphibia</taxon>
        <taxon>Batrachia</taxon>
        <taxon>Anura</taxon>
        <taxon>Neobatrachia</taxon>
        <taxon>Hyloidea</taxon>
        <taxon>Dendrobatidae</taxon>
        <taxon>Dendrobatinae</taxon>
        <taxon>Ranitomeya</taxon>
    </lineage>
</organism>
<accession>A0ABN9KUB3</accession>
<evidence type="ECO:0000313" key="2">
    <source>
        <dbReference type="EMBL" id="CAJ0924317.1"/>
    </source>
</evidence>
<reference evidence="2" key="1">
    <citation type="submission" date="2023-07" db="EMBL/GenBank/DDBJ databases">
        <authorList>
            <person name="Stuckert A."/>
        </authorList>
    </citation>
    <scope>NUCLEOTIDE SEQUENCE</scope>
</reference>
<dbReference type="InterPro" id="IPR035899">
    <property type="entry name" value="DBL_dom_sf"/>
</dbReference>
<feature type="domain" description="DH" evidence="1">
    <location>
        <begin position="192"/>
        <end position="307"/>
    </location>
</feature>
<dbReference type="SUPFAM" id="SSF48065">
    <property type="entry name" value="DBL homology domain (DH-domain)"/>
    <property type="match status" value="1"/>
</dbReference>
<name>A0ABN9KUB3_9NEOB</name>
<protein>
    <recommendedName>
        <fullName evidence="1">DH domain-containing protein</fullName>
    </recommendedName>
</protein>
<dbReference type="InterPro" id="IPR000219">
    <property type="entry name" value="DH_dom"/>
</dbReference>
<dbReference type="Pfam" id="PF00621">
    <property type="entry name" value="RhoGEF"/>
    <property type="match status" value="1"/>
</dbReference>
<dbReference type="PANTHER" id="PTHR45924">
    <property type="entry name" value="FI17866P1"/>
    <property type="match status" value="1"/>
</dbReference>
<dbReference type="PROSITE" id="PS50010">
    <property type="entry name" value="DH_2"/>
    <property type="match status" value="1"/>
</dbReference>
<evidence type="ECO:0000313" key="3">
    <source>
        <dbReference type="Proteomes" id="UP001176940"/>
    </source>
</evidence>
<keyword evidence="3" id="KW-1185">Reference proteome</keyword>
<proteinExistence type="predicted"/>
<gene>
    <name evidence="2" type="ORF">RIMI_LOCUS2240906</name>
</gene>
<dbReference type="Proteomes" id="UP001176940">
    <property type="component" value="Unassembled WGS sequence"/>
</dbReference>
<comment type="caution">
    <text evidence="2">The sequence shown here is derived from an EMBL/GenBank/DDBJ whole genome shotgun (WGS) entry which is preliminary data.</text>
</comment>
<dbReference type="EMBL" id="CAUEEQ010003091">
    <property type="protein sequence ID" value="CAJ0924317.1"/>
    <property type="molecule type" value="Genomic_DNA"/>
</dbReference>
<dbReference type="Gene3D" id="1.20.900.10">
    <property type="entry name" value="Dbl homology (DH) domain"/>
    <property type="match status" value="1"/>
</dbReference>
<dbReference type="PANTHER" id="PTHR45924:SF4">
    <property type="entry name" value="PLECKSTRIN HOMOLOGY DOMAIN-CONTAINING FAMILY G MEMBER 3"/>
    <property type="match status" value="1"/>
</dbReference>
<evidence type="ECO:0000259" key="1">
    <source>
        <dbReference type="PROSITE" id="PS50010"/>
    </source>
</evidence>
<sequence>MTAQIARCLFTTTPLRHQRKAEEEPAMSPRPPDLTSLIDRRKRRLWINKVYRIHFPAANIFYPMESPRLSAPSSYSNEKLSRSPSLCAVFYDSEGPLSVISPVTSGSLRDHYQLHGNTNGNAINDEQLRKSSPDLIMDLPTFTTETLETHSGLKNGNTMNSNVGVNRYGHLGSTSFSPFESKVSVMSRKLSYVERVVCEIIETERMYVQDLRSIVENADVHQRKHTLVTYRQCQDYLGGIIDKHELPMKPEQVSALFGNIEDIYGLNSQLLQDLDGCSENPVAVAGCFVEKSHYFDIYTQYCNNYPK</sequence>